<dbReference type="Proteomes" id="UP000658720">
    <property type="component" value="Unassembled WGS sequence"/>
</dbReference>
<dbReference type="Gene3D" id="3.90.1570.10">
    <property type="entry name" value="tt1808, chain A"/>
    <property type="match status" value="1"/>
</dbReference>
<sequence length="202" mass="22975">MVALSSNGYFSPDDYLEFEGRSDVKHEYINGQIYAMAGSTKAHNIISLNLALALRSRLMGNNCQVFMADIRVMLLNQRRYYYPDVVVACEDNDDTNSSIVQYPRVIVEVLSESTEGFDRGKKFQDYRTLPSLQAYILVNTQQYLMECFQRTPQNFWLLKSYEGLEAIADIEALNLAIPLAEIYATLDLPALTDEIALKTDLT</sequence>
<protein>
    <submittedName>
        <fullName evidence="2">Uma2 family endonuclease</fullName>
    </submittedName>
</protein>
<dbReference type="CDD" id="cd06260">
    <property type="entry name" value="DUF820-like"/>
    <property type="match status" value="1"/>
</dbReference>
<gene>
    <name evidence="2" type="ORF">IQ217_15810</name>
</gene>
<dbReference type="RefSeq" id="WP_194020685.1">
    <property type="nucleotide sequence ID" value="NZ_JADEVV010000056.1"/>
</dbReference>
<comment type="caution">
    <text evidence="2">The sequence shown here is derived from an EMBL/GenBank/DDBJ whole genome shotgun (WGS) entry which is preliminary data.</text>
</comment>
<dbReference type="InterPro" id="IPR008538">
    <property type="entry name" value="Uma2"/>
</dbReference>
<evidence type="ECO:0000313" key="2">
    <source>
        <dbReference type="EMBL" id="MBE9255274.1"/>
    </source>
</evidence>
<reference evidence="2 3" key="1">
    <citation type="submission" date="2020-10" db="EMBL/GenBank/DDBJ databases">
        <authorList>
            <person name="Castelo-Branco R."/>
            <person name="Eusebio N."/>
            <person name="Adriana R."/>
            <person name="Vieira A."/>
            <person name="Brugerolle De Fraissinette N."/>
            <person name="Rezende De Castro R."/>
            <person name="Schneider M.P."/>
            <person name="Vasconcelos V."/>
            <person name="Leao P.N."/>
        </authorList>
    </citation>
    <scope>NUCLEOTIDE SEQUENCE [LARGE SCALE GENOMIC DNA]</scope>
    <source>
        <strain evidence="2 3">LEGE 00031</strain>
    </source>
</reference>
<accession>A0ABR9VV96</accession>
<name>A0ABR9VV96_9SYNC</name>
<proteinExistence type="predicted"/>
<keyword evidence="3" id="KW-1185">Reference proteome</keyword>
<keyword evidence="2" id="KW-0540">Nuclease</keyword>
<dbReference type="PANTHER" id="PTHR36558">
    <property type="entry name" value="GLR1098 PROTEIN"/>
    <property type="match status" value="1"/>
</dbReference>
<feature type="domain" description="Putative restriction endonuclease" evidence="1">
    <location>
        <begin position="13"/>
        <end position="173"/>
    </location>
</feature>
<dbReference type="GO" id="GO:0004519">
    <property type="term" value="F:endonuclease activity"/>
    <property type="evidence" value="ECO:0007669"/>
    <property type="project" value="UniProtKB-KW"/>
</dbReference>
<dbReference type="SUPFAM" id="SSF52980">
    <property type="entry name" value="Restriction endonuclease-like"/>
    <property type="match status" value="1"/>
</dbReference>
<evidence type="ECO:0000313" key="3">
    <source>
        <dbReference type="Proteomes" id="UP000658720"/>
    </source>
</evidence>
<keyword evidence="2" id="KW-0255">Endonuclease</keyword>
<evidence type="ECO:0000259" key="1">
    <source>
        <dbReference type="Pfam" id="PF05685"/>
    </source>
</evidence>
<dbReference type="PANTHER" id="PTHR36558:SF1">
    <property type="entry name" value="RESTRICTION ENDONUCLEASE DOMAIN-CONTAINING PROTEIN-RELATED"/>
    <property type="match status" value="1"/>
</dbReference>
<keyword evidence="2" id="KW-0378">Hydrolase</keyword>
<organism evidence="2 3">
    <name type="scientific">Synechocystis salina LEGE 00031</name>
    <dbReference type="NCBI Taxonomy" id="1828736"/>
    <lineage>
        <taxon>Bacteria</taxon>
        <taxon>Bacillati</taxon>
        <taxon>Cyanobacteriota</taxon>
        <taxon>Cyanophyceae</taxon>
        <taxon>Synechococcales</taxon>
        <taxon>Merismopediaceae</taxon>
        <taxon>Synechocystis</taxon>
    </lineage>
</organism>
<dbReference type="EMBL" id="JADEVV010000056">
    <property type="protein sequence ID" value="MBE9255274.1"/>
    <property type="molecule type" value="Genomic_DNA"/>
</dbReference>
<dbReference type="InterPro" id="IPR012296">
    <property type="entry name" value="Nuclease_put_TT1808"/>
</dbReference>
<dbReference type="InterPro" id="IPR011335">
    <property type="entry name" value="Restrct_endonuc-II-like"/>
</dbReference>
<dbReference type="Pfam" id="PF05685">
    <property type="entry name" value="Uma2"/>
    <property type="match status" value="1"/>
</dbReference>